<evidence type="ECO:0000313" key="4">
    <source>
        <dbReference type="Proteomes" id="UP000266861"/>
    </source>
</evidence>
<feature type="transmembrane region" description="Helical" evidence="2">
    <location>
        <begin position="895"/>
        <end position="914"/>
    </location>
</feature>
<keyword evidence="1" id="KW-0175">Coiled coil</keyword>
<feature type="transmembrane region" description="Helical" evidence="2">
    <location>
        <begin position="861"/>
        <end position="883"/>
    </location>
</feature>
<accession>A0A397GS89</accession>
<gene>
    <name evidence="3" type="ORF">Glove_487g10</name>
</gene>
<evidence type="ECO:0000256" key="2">
    <source>
        <dbReference type="SAM" id="Phobius"/>
    </source>
</evidence>
<protein>
    <submittedName>
        <fullName evidence="3">Uncharacterized protein</fullName>
    </submittedName>
</protein>
<evidence type="ECO:0000256" key="1">
    <source>
        <dbReference type="SAM" id="Coils"/>
    </source>
</evidence>
<keyword evidence="2" id="KW-0472">Membrane</keyword>
<evidence type="ECO:0000313" key="3">
    <source>
        <dbReference type="EMBL" id="RHZ50930.1"/>
    </source>
</evidence>
<feature type="coiled-coil region" evidence="1">
    <location>
        <begin position="1009"/>
        <end position="1036"/>
    </location>
</feature>
<reference evidence="3 4" key="1">
    <citation type="submission" date="2018-08" db="EMBL/GenBank/DDBJ databases">
        <title>Genome and evolution of the arbuscular mycorrhizal fungus Diversispora epigaea (formerly Glomus versiforme) and its bacterial endosymbionts.</title>
        <authorList>
            <person name="Sun X."/>
            <person name="Fei Z."/>
            <person name="Harrison M."/>
        </authorList>
    </citation>
    <scope>NUCLEOTIDE SEQUENCE [LARGE SCALE GENOMIC DNA]</scope>
    <source>
        <strain evidence="3 4">IT104</strain>
    </source>
</reference>
<name>A0A397GS89_9GLOM</name>
<keyword evidence="4" id="KW-1185">Reference proteome</keyword>
<organism evidence="3 4">
    <name type="scientific">Diversispora epigaea</name>
    <dbReference type="NCBI Taxonomy" id="1348612"/>
    <lineage>
        <taxon>Eukaryota</taxon>
        <taxon>Fungi</taxon>
        <taxon>Fungi incertae sedis</taxon>
        <taxon>Mucoromycota</taxon>
        <taxon>Glomeromycotina</taxon>
        <taxon>Glomeromycetes</taxon>
        <taxon>Diversisporales</taxon>
        <taxon>Diversisporaceae</taxon>
        <taxon>Diversispora</taxon>
    </lineage>
</organism>
<dbReference type="OrthoDB" id="2442795at2759"/>
<keyword evidence="2" id="KW-0812">Transmembrane</keyword>
<dbReference type="EMBL" id="PQFF01000425">
    <property type="protein sequence ID" value="RHZ50930.1"/>
    <property type="molecule type" value="Genomic_DNA"/>
</dbReference>
<keyword evidence="2" id="KW-1133">Transmembrane helix</keyword>
<sequence>MSNCEGNEINENIEIVDFFDNIPENNDDINLFTEIAINKAKKLLNKENEFENIEDTEDTDSEIESIASTIVTKNIDDDDYEIEIPQTAGSHLTSCTLIDKIDGKIQRCGDTKNLRGIVQLIGIWQLDDNAVNEVVLPTVNVRRRGGEEYNDFFLFYNKKAEIKRWVLKYLKMSNCEGNEINENIEIVDFFDNIPENNDDINLFTEIAINKAKKLLNKENEFENIEDTEDTDSEIESIASTIVTKNIDDDDYEIEIPQTAGSHLTSCTLIDKIDGKIQRCGDTKNLRGIVQLIGIWQLDDNAVNEVGKEIENLGVCQQHFMFDQNRLHKKGAKQEQNIINSYLHRRRCRFCGLNFYFFSRGKFCLEHSISIGGKNLLLPCIGHKLCPVLQINEPFTVSAKLQQVSRFLCCDCYEKHDGHLYVRPGRGKVIQECETQGKHNQDTVLTLQLIGKWVINLSNSNNELLKNKILKNITIAIEQSLNTTSDESSFANNNYDNTIPIYKSPRLQIGLNLIKNRKQILQKKQALEEPQSLEEYCSALPVELYNLLNGIIQILFKKKRQAANQVQKSRTGDNNNFQQINIKKIQKIVIFICSIIITIGFKNTKIWLTRMISSLCRKPRLFTNLHDFLVLVSVSGVTRRYERCLETQRMELADLTLRIQQSSNIWNVCVIDNIDFKEKTFTYGNIYDTTRTSSHVTLRLLFQFKLPIEINSISNDEIQLDENTKLFGENSITKEVITIFNYIFIQLLNFHINNDFSIQYSSSYNVEIFNEKIRNHFCNDNLSNYPPAHLVILEAGNNPNNDANINAACEQYFNDLKINNNSKIEVVGDEAIFRRILKYYQNNSRIRPLLGQWHKSKDMCSVLLTIFSGYGIYNMAAVLGVVFLDKLEKIVDYRSTCRILDLIWIAVGSAIHIYIKKKNLNFNNIMDMENNLLKTWFCFYKWTSYWKGHRTGIRTGNNKLQIQCLSAFSPLFPIAVNLTQNGHYFAFDEALETFGVKFIKQNITGNVVDEKNLKRQIKAAQSEKERMNLLLDEFLDDIVLSTTTRAIKELFEMENGTHHPLFQNCNQLTTEGFEKLYRCYQDGIVRLDKIFQQEILCLQAIDTKGRGAKGIVVTKVADLKEKSKKNIKKRTNPFNNPPNENLIQERNELPTFESSEIIPVNEQESPKKIKIARHSPSKEEKDILETLFAYDIRPSDTVIDSALSNLLTYWDGWTKKRLEMHGVMKKEKKRKFQKNKNKLIIDI</sequence>
<dbReference type="Proteomes" id="UP000266861">
    <property type="component" value="Unassembled WGS sequence"/>
</dbReference>
<proteinExistence type="predicted"/>
<dbReference type="AlphaFoldDB" id="A0A397GS89"/>
<comment type="caution">
    <text evidence="3">The sequence shown here is derived from an EMBL/GenBank/DDBJ whole genome shotgun (WGS) entry which is preliminary data.</text>
</comment>